<evidence type="ECO:0000313" key="1">
    <source>
        <dbReference type="EMBL" id="AIN97606.2"/>
    </source>
</evidence>
<accession>A0A088S7P0</accession>
<dbReference type="RefSeq" id="XP_010698313.1">
    <property type="nucleotide sequence ID" value="XM_010700011.1"/>
</dbReference>
<reference evidence="1 2" key="1">
    <citation type="journal article" date="2015" name="Sci. Rep.">
        <title>The genome of Leishmania panamensis: insights into genomics of the L. (Viannia) subgenus.</title>
        <authorList>
            <person name="Llanes A."/>
            <person name="Restrepo C.M."/>
            <person name="Vecchio G.D."/>
            <person name="Anguizola F.J."/>
            <person name="Lleonart R."/>
        </authorList>
    </citation>
    <scope>NUCLEOTIDE SEQUENCE [LARGE SCALE GENOMIC DNA]</scope>
    <source>
        <strain evidence="1 2">MHOM/PA/94/PSC-1</strain>
    </source>
</reference>
<organism evidence="1 2">
    <name type="scientific">Leishmania panamensis</name>
    <dbReference type="NCBI Taxonomy" id="5679"/>
    <lineage>
        <taxon>Eukaryota</taxon>
        <taxon>Discoba</taxon>
        <taxon>Euglenozoa</taxon>
        <taxon>Kinetoplastea</taxon>
        <taxon>Metakinetoplastina</taxon>
        <taxon>Trypanosomatida</taxon>
        <taxon>Trypanosomatidae</taxon>
        <taxon>Leishmaniinae</taxon>
        <taxon>Leishmania</taxon>
        <taxon>Leishmania guyanensis species complex</taxon>
    </lineage>
</organism>
<dbReference type="InterPro" id="IPR016135">
    <property type="entry name" value="UBQ-conjugating_enzyme/RWD"/>
</dbReference>
<dbReference type="eggNOG" id="KOG0419">
    <property type="taxonomic scope" value="Eukaryota"/>
</dbReference>
<dbReference type="SUPFAM" id="SSF54495">
    <property type="entry name" value="UBC-like"/>
    <property type="match status" value="1"/>
</dbReference>
<dbReference type="Pfam" id="PF00179">
    <property type="entry name" value="UQ_con"/>
    <property type="match status" value="1"/>
</dbReference>
<dbReference type="Proteomes" id="UP000063063">
    <property type="component" value="Chromosome 20"/>
</dbReference>
<evidence type="ECO:0000313" key="2">
    <source>
        <dbReference type="Proteomes" id="UP000063063"/>
    </source>
</evidence>
<proteinExistence type="predicted"/>
<dbReference type="Gene3D" id="3.10.110.10">
    <property type="entry name" value="Ubiquitin Conjugating Enzyme"/>
    <property type="match status" value="1"/>
</dbReference>
<dbReference type="AlphaFoldDB" id="A0A088S7P0"/>
<protein>
    <submittedName>
        <fullName evidence="1">Ubiquitin-conjugating enzyme, putative</fullName>
    </submittedName>
</protein>
<sequence length="166" mass="18618">MSARTVRRAHMDFARLKELASRGSSTIRAVDMADEQGGTASGDAFHWRIRVMPPAESVYHGTTYDILFTLPQQDYPFKPPVVRVLTHIFNPMIAENGAVCEGLLQNDDWKPTTPVMDVVARVVKAIFLEYRTYAVLNEKAAGIMSTTTPEEFQKHVQRTRASDSCT</sequence>
<dbReference type="VEuPathDB" id="TriTrypDB:LPAL13_200016300"/>
<dbReference type="GO" id="GO:0016874">
    <property type="term" value="F:ligase activity"/>
    <property type="evidence" value="ECO:0007669"/>
    <property type="project" value="UniProtKB-KW"/>
</dbReference>
<dbReference type="InterPro" id="IPR000608">
    <property type="entry name" value="UBC"/>
</dbReference>
<keyword evidence="2" id="KW-1185">Reference proteome</keyword>
<name>A0A088S7P0_LEIPA</name>
<dbReference type="PROSITE" id="PS50127">
    <property type="entry name" value="UBC_2"/>
    <property type="match status" value="1"/>
</dbReference>
<dbReference type="GeneID" id="22574321"/>
<dbReference type="VEuPathDB" id="TriTrypDB:LPMP_201120"/>
<dbReference type="KEGG" id="lpan:LPMP_201120"/>
<dbReference type="EMBL" id="CP009389">
    <property type="protein sequence ID" value="AIN97606.2"/>
    <property type="molecule type" value="Genomic_DNA"/>
</dbReference>
<dbReference type="OrthoDB" id="9978460at2759"/>
<gene>
    <name evidence="1" type="ORF">LPMP_201120</name>
</gene>